<comment type="similarity">
    <text evidence="4">Belongs to the glycosyltransferase 16 (GT16) protein family.</text>
</comment>
<dbReference type="EMBL" id="JADFTS010000004">
    <property type="protein sequence ID" value="KAF9610898.1"/>
    <property type="molecule type" value="Genomic_DNA"/>
</dbReference>
<dbReference type="UniPathway" id="UPA00378"/>
<accession>A0A835LWI9</accession>
<feature type="disulfide bond" evidence="25">
    <location>
        <begin position="185"/>
        <end position="188"/>
    </location>
</feature>
<keyword evidence="13" id="KW-0333">Golgi apparatus</keyword>
<feature type="binding site" evidence="24">
    <location>
        <position position="163"/>
    </location>
    <ligand>
        <name>Mn(2+)</name>
        <dbReference type="ChEBI" id="CHEBI:29035"/>
    </ligand>
</feature>
<dbReference type="EC" id="2.4.1.143" evidence="5"/>
<evidence type="ECO:0000256" key="1">
    <source>
        <dbReference type="ARBA" id="ARBA00001936"/>
    </source>
</evidence>
<evidence type="ECO:0000256" key="18">
    <source>
        <dbReference type="ARBA" id="ARBA00029663"/>
    </source>
</evidence>
<sequence>MMLEKNNLLPPRNVDLFPKLAKDHITIVLYVHNRPQYVRVVIQSLSMVRGIDETLLIVSHDGYFEEMNKIIEGIRFCQVKQIFAPYSPHLFRDTYPGVSPGDCKNKDDAVKSKCRGNPDQYGNHRSPKIVSLKHHWWWMMNTVWDSLKETREHRGHILFIEEDHFIFPNAYRNIQLLAGLKPKKCPDCYAVNLAPSDVKSKGEGWDCLIAEKIGNVGYAFNRTVWKKIHSKARDFCFFDEYNWDITMWATVYPSFGDTVYTLRGPRTSAAHFGKCGLHQGQGDKGACIDNGAVSFEVEDVDKVANIKPQWDVHVIKHQSGYQAGFKGWGGWGDDRDRQLCLDFARMYHIKETISPDLKTISHLFLHCAFALELLVRKHCRNWLKAWPKSKGSGFGASLWNLIPYATVWLHNYPDVFLDKEIIEGNLVETGYFDMSDLKFLELYPKTETQPNCVRVKVVLDVHAPIPPGFLIPVSIDGVDWISFLFEYLPVFCFKCGFIGHNFATCKVTEDTHGTDVRVSPGGQRFQFYSSKTRMVPKPFGERSVSGFSLMFNPDLNKPFLPMIKNVADSSVNSKRTPAEKLKAPMIIDISSPQLPVHECPRNEPGCHILHDHLPIAVEAHNPGQLGFSTQMDFNNFHTLHELEYPPGFAHIATDTKKLHFIDLGQLHNQDDYSYKRQEISQGVAAKDKMIHDRENVNELVDSFFEADRESRRKTPIHDEGEVVVERPNTQHKSSAGKGKKLQSVKGPGPYLRFP</sequence>
<feature type="disulfide bond" evidence="25">
    <location>
        <begin position="236"/>
        <end position="340"/>
    </location>
</feature>
<evidence type="ECO:0000313" key="28">
    <source>
        <dbReference type="Proteomes" id="UP000631114"/>
    </source>
</evidence>
<evidence type="ECO:0000256" key="10">
    <source>
        <dbReference type="ARBA" id="ARBA00022723"/>
    </source>
</evidence>
<comment type="cofactor">
    <cofactor evidence="1 24">
        <name>Mn(2+)</name>
        <dbReference type="ChEBI" id="CHEBI:29035"/>
    </cofactor>
</comment>
<keyword evidence="7" id="KW-0328">Glycosyltransferase</keyword>
<gene>
    <name evidence="27" type="ORF">IFM89_025432</name>
</gene>
<evidence type="ECO:0000256" key="15">
    <source>
        <dbReference type="ARBA" id="ARBA00023157"/>
    </source>
</evidence>
<feature type="disulfide bond" evidence="25">
    <location>
        <begin position="103"/>
        <end position="114"/>
    </location>
</feature>
<dbReference type="GO" id="GO:0009312">
    <property type="term" value="P:oligosaccharide biosynthetic process"/>
    <property type="evidence" value="ECO:0007669"/>
    <property type="project" value="InterPro"/>
</dbReference>
<evidence type="ECO:0000256" key="25">
    <source>
        <dbReference type="PIRSR" id="PIRSR607754-3"/>
    </source>
</evidence>
<evidence type="ECO:0000256" key="8">
    <source>
        <dbReference type="ARBA" id="ARBA00022679"/>
    </source>
</evidence>
<keyword evidence="28" id="KW-1185">Reference proteome</keyword>
<evidence type="ECO:0000256" key="13">
    <source>
        <dbReference type="ARBA" id="ARBA00023034"/>
    </source>
</evidence>
<dbReference type="GO" id="GO:0005795">
    <property type="term" value="C:Golgi stack"/>
    <property type="evidence" value="ECO:0007669"/>
    <property type="project" value="InterPro"/>
</dbReference>
<dbReference type="PANTHER" id="PTHR12871">
    <property type="entry name" value="BETA-1,2-N-ACETYLGLUCOSAMINYLTRANSFERASE II"/>
    <property type="match status" value="1"/>
</dbReference>
<dbReference type="Pfam" id="PF05060">
    <property type="entry name" value="MGAT2"/>
    <property type="match status" value="1"/>
</dbReference>
<feature type="region of interest" description="Disordered" evidence="26">
    <location>
        <begin position="709"/>
        <end position="754"/>
    </location>
</feature>
<evidence type="ECO:0000256" key="21">
    <source>
        <dbReference type="ARBA" id="ARBA00032915"/>
    </source>
</evidence>
<proteinExistence type="inferred from homology"/>
<keyword evidence="17 24" id="KW-0464">Manganese</keyword>
<evidence type="ECO:0000256" key="24">
    <source>
        <dbReference type="PIRSR" id="PIRSR607754-2"/>
    </source>
</evidence>
<keyword evidence="11" id="KW-0735">Signal-anchor</keyword>
<evidence type="ECO:0000256" key="12">
    <source>
        <dbReference type="ARBA" id="ARBA00022989"/>
    </source>
</evidence>
<keyword evidence="15 25" id="KW-1015">Disulfide bond</keyword>
<reference evidence="27 28" key="1">
    <citation type="submission" date="2020-10" db="EMBL/GenBank/DDBJ databases">
        <title>The Coptis chinensis genome and diversification of protoberbering-type alkaloids.</title>
        <authorList>
            <person name="Wang B."/>
            <person name="Shu S."/>
            <person name="Song C."/>
            <person name="Liu Y."/>
        </authorList>
    </citation>
    <scope>NUCLEOTIDE SEQUENCE [LARGE SCALE GENOMIC DNA]</scope>
    <source>
        <strain evidence="27">HL-2020</strain>
        <tissue evidence="27">Leaf</tissue>
    </source>
</reference>
<dbReference type="InterPro" id="IPR007754">
    <property type="entry name" value="GlcNAc_II"/>
</dbReference>
<evidence type="ECO:0000256" key="5">
    <source>
        <dbReference type="ARBA" id="ARBA00012613"/>
    </source>
</evidence>
<evidence type="ECO:0000256" key="9">
    <source>
        <dbReference type="ARBA" id="ARBA00022692"/>
    </source>
</evidence>
<organism evidence="27 28">
    <name type="scientific">Coptis chinensis</name>
    <dbReference type="NCBI Taxonomy" id="261450"/>
    <lineage>
        <taxon>Eukaryota</taxon>
        <taxon>Viridiplantae</taxon>
        <taxon>Streptophyta</taxon>
        <taxon>Embryophyta</taxon>
        <taxon>Tracheophyta</taxon>
        <taxon>Spermatophyta</taxon>
        <taxon>Magnoliopsida</taxon>
        <taxon>Ranunculales</taxon>
        <taxon>Ranunculaceae</taxon>
        <taxon>Coptidoideae</taxon>
        <taxon>Coptis</taxon>
    </lineage>
</organism>
<dbReference type="GO" id="GO:0046872">
    <property type="term" value="F:metal ion binding"/>
    <property type="evidence" value="ECO:0007669"/>
    <property type="project" value="UniProtKB-KW"/>
</dbReference>
<dbReference type="Gene3D" id="3.90.550.10">
    <property type="entry name" value="Spore Coat Polysaccharide Biosynthesis Protein SpsA, Chain A"/>
    <property type="match status" value="1"/>
</dbReference>
<name>A0A835LWI9_9MAGN</name>
<dbReference type="Proteomes" id="UP000631114">
    <property type="component" value="Unassembled WGS sequence"/>
</dbReference>
<evidence type="ECO:0000256" key="2">
    <source>
        <dbReference type="ARBA" id="ARBA00004323"/>
    </source>
</evidence>
<dbReference type="InterPro" id="IPR029044">
    <property type="entry name" value="Nucleotide-diphossugar_trans"/>
</dbReference>
<evidence type="ECO:0000256" key="26">
    <source>
        <dbReference type="SAM" id="MobiDB-lite"/>
    </source>
</evidence>
<dbReference type="GO" id="GO:0000139">
    <property type="term" value="C:Golgi membrane"/>
    <property type="evidence" value="ECO:0007669"/>
    <property type="project" value="UniProtKB-SubCell"/>
</dbReference>
<keyword evidence="8" id="KW-0808">Transferase</keyword>
<evidence type="ECO:0000256" key="3">
    <source>
        <dbReference type="ARBA" id="ARBA00004922"/>
    </source>
</evidence>
<comment type="caution">
    <text evidence="27">The sequence shown here is derived from an EMBL/GenBank/DDBJ whole genome shotgun (WGS) entry which is preliminary data.</text>
</comment>
<keyword evidence="12" id="KW-1133">Transmembrane helix</keyword>
<keyword evidence="16" id="KW-0325">Glycoprotein</keyword>
<dbReference type="OrthoDB" id="6019616at2759"/>
<feature type="binding site" evidence="23">
    <location>
        <position position="61"/>
    </location>
    <ligand>
        <name>substrate</name>
    </ligand>
</feature>
<evidence type="ECO:0000313" key="27">
    <source>
        <dbReference type="EMBL" id="KAF9610898.1"/>
    </source>
</evidence>
<feature type="binding site" evidence="24">
    <location>
        <position position="271"/>
    </location>
    <ligand>
        <name>Mn(2+)</name>
        <dbReference type="ChEBI" id="CHEBI:29035"/>
    </ligand>
</feature>
<dbReference type="GO" id="GO:0008455">
    <property type="term" value="F:alpha-1,6-mannosylglycoprotein 2-beta-N-acetylglucosaminyltransferase activity"/>
    <property type="evidence" value="ECO:0007669"/>
    <property type="project" value="UniProtKB-EC"/>
</dbReference>
<dbReference type="AlphaFoldDB" id="A0A835LWI9"/>
<dbReference type="SUPFAM" id="SSF53448">
    <property type="entry name" value="Nucleotide-diphospho-sugar transferases"/>
    <property type="match status" value="1"/>
</dbReference>
<keyword evidence="9" id="KW-0812">Transmembrane</keyword>
<evidence type="ECO:0000256" key="7">
    <source>
        <dbReference type="ARBA" id="ARBA00022676"/>
    </source>
</evidence>
<comment type="subcellular location">
    <subcellularLocation>
        <location evidence="2">Golgi apparatus membrane</location>
        <topology evidence="2">Single-pass type II membrane protein</topology>
    </subcellularLocation>
</comment>
<keyword evidence="10 24" id="KW-0479">Metal-binding</keyword>
<evidence type="ECO:0000256" key="6">
    <source>
        <dbReference type="ARBA" id="ARBA00014817"/>
    </source>
</evidence>
<keyword evidence="14" id="KW-0472">Membrane</keyword>
<dbReference type="PANTHER" id="PTHR12871:SF0">
    <property type="entry name" value="ALPHA-1,6-MANNOSYL-GLYCOPROTEIN 2-BETA-N-ACETYLGLUCOSAMINYLTRANSFERASE"/>
    <property type="match status" value="1"/>
</dbReference>
<evidence type="ECO:0000256" key="17">
    <source>
        <dbReference type="ARBA" id="ARBA00023211"/>
    </source>
</evidence>
<dbReference type="GO" id="GO:0006487">
    <property type="term" value="P:protein N-linked glycosylation"/>
    <property type="evidence" value="ECO:0007669"/>
    <property type="project" value="TreeGrafter"/>
</dbReference>
<evidence type="ECO:0000256" key="4">
    <source>
        <dbReference type="ARBA" id="ARBA00011011"/>
    </source>
</evidence>
<evidence type="ECO:0000256" key="23">
    <source>
        <dbReference type="PIRSR" id="PIRSR607754-1"/>
    </source>
</evidence>
<feature type="compositionally biased region" description="Basic and acidic residues" evidence="26">
    <location>
        <begin position="709"/>
        <end position="724"/>
    </location>
</feature>
<evidence type="ECO:0000256" key="19">
    <source>
        <dbReference type="ARBA" id="ARBA00031203"/>
    </source>
</evidence>
<evidence type="ECO:0000256" key="14">
    <source>
        <dbReference type="ARBA" id="ARBA00023136"/>
    </source>
</evidence>
<evidence type="ECO:0000256" key="20">
    <source>
        <dbReference type="ARBA" id="ARBA00032552"/>
    </source>
</evidence>
<comment type="catalytic activity">
    <reaction evidence="22">
        <text>an N(4)-{beta-D-GlcNAc-(1-&gt;2)-alpha-D-Man-(1-&gt;3)-[alpha-D-Man-(1-&gt;6)]-beta-D-Man-(1-&gt;4)-beta-D-GlcNAc-(1-&gt;4)-beta-D-GlcNAc}-L-asparaginyl-[protein] + UDP-N-acetyl-alpha-D-glucosamine = N(4)-{beta-D-GlcNAc-(1-&gt;2)-alpha-D-Man-(1-&gt;3)-[beta-D-GlcNAc-(1-&gt;2)-alpha-D-Man-(1-&gt;6)]-beta-D-Man-(1-&gt;4)-beta-D-GlcNAc-(1-&gt;4)-beta-D-GlcNAc}-L-asparaginyl-[protein] + UDP + H(+)</text>
        <dbReference type="Rhea" id="RHEA:12941"/>
        <dbReference type="Rhea" id="RHEA-COMP:13526"/>
        <dbReference type="Rhea" id="RHEA-COMP:14369"/>
        <dbReference type="ChEBI" id="CHEBI:15378"/>
        <dbReference type="ChEBI" id="CHEBI:57705"/>
        <dbReference type="ChEBI" id="CHEBI:58223"/>
        <dbReference type="ChEBI" id="CHEBI:60615"/>
        <dbReference type="ChEBI" id="CHEBI:60651"/>
        <dbReference type="EC" id="2.4.1.143"/>
    </reaction>
</comment>
<protein>
    <recommendedName>
        <fullName evidence="6">Alpha-1,6-mannosyl-glycoprotein 2-beta-N-acetylglucosaminyltransferase</fullName>
        <ecNumber evidence="5">2.4.1.143</ecNumber>
    </recommendedName>
    <alternativeName>
        <fullName evidence="21">Beta-1,2-N-acetylglucosaminyltransferase II</fullName>
    </alternativeName>
    <alternativeName>
        <fullName evidence="20">GlcNAc-T II</fullName>
    </alternativeName>
    <alternativeName>
        <fullName evidence="19">Mannoside acetylglucosaminyltransferase 2</fullName>
    </alternativeName>
    <alternativeName>
        <fullName evidence="18">N-glycosyl-oligosaccharide-glycoprotein N-acetylglucosaminyltransferase II</fullName>
    </alternativeName>
</protein>
<comment type="pathway">
    <text evidence="3">Protein modification; protein glycosylation.</text>
</comment>
<evidence type="ECO:0000256" key="11">
    <source>
        <dbReference type="ARBA" id="ARBA00022968"/>
    </source>
</evidence>
<evidence type="ECO:0000256" key="16">
    <source>
        <dbReference type="ARBA" id="ARBA00023180"/>
    </source>
</evidence>
<evidence type="ECO:0000256" key="22">
    <source>
        <dbReference type="ARBA" id="ARBA00093257"/>
    </source>
</evidence>